<dbReference type="CDD" id="cd12797">
    <property type="entry name" value="M23_peptidase"/>
    <property type="match status" value="1"/>
</dbReference>
<evidence type="ECO:0000313" key="5">
    <source>
        <dbReference type="EMBL" id="KNB71537.1"/>
    </source>
</evidence>
<dbReference type="Gene3D" id="3.30.2010.10">
    <property type="entry name" value="Metalloproteases ('zincins'), catalytic domain"/>
    <property type="match status" value="1"/>
</dbReference>
<dbReference type="CDD" id="cd07341">
    <property type="entry name" value="M56_BlaR1_MecR1_like"/>
    <property type="match status" value="1"/>
</dbReference>
<accession>A0A0K9YSC2</accession>
<feature type="transmembrane region" description="Helical" evidence="1">
    <location>
        <begin position="325"/>
        <end position="344"/>
    </location>
</feature>
<dbReference type="InterPro" id="IPR011055">
    <property type="entry name" value="Dup_hybrid_motif"/>
</dbReference>
<keyword evidence="1" id="KW-0472">Membrane</keyword>
<sequence length="475" mass="52544">MIETLHHFLTHSFSWALTNSLQASILVILILLCKLAGKKHLTARWHYAVWSLLIMKLAIPWSPDSSISLYNWLPSFRLGADQETASPYQMTGYTEATGAAFHSESALPLDAVQSTDTIISWFSVLSVIWLVGVIALLTKTIHTMYKVSSTLEKEPLVCNPHVLLIFARCKEQMGITEKLPLQRSKLVSSPTLAGIWRPCILLPDRLIDTLDEQELRHIFLHELSHWKRHDITVNSLMSFLLILNWFNPLLWYAASRMRRDQEIACDALALTYMKEAEVQKYGFTMIKLLEQCSGQRTTALTASFSSSRNHLKRRIEMISNFKKKAYTWTASGIIVVLALGVFTLTDAKQVFGKQPAFIAPVEGTINSSPKAKGIMIINALNTPVHAAAAGTVIAADYDRKAGNQVIVSHDGGYQSVYSHLEKLEVAPGATVSQGQIIGLLGSTGQSTGPHLYFELLKDGTAVDPLAVLADTAASN</sequence>
<dbReference type="EMBL" id="LGIQ01000009">
    <property type="protein sequence ID" value="KNB71537.1"/>
    <property type="molecule type" value="Genomic_DNA"/>
</dbReference>
<dbReference type="PATRIC" id="fig|54915.3.peg.3624"/>
<dbReference type="Gene3D" id="2.70.70.10">
    <property type="entry name" value="Glucose Permease (Domain IIA)"/>
    <property type="match status" value="1"/>
</dbReference>
<dbReference type="InterPro" id="IPR016047">
    <property type="entry name" value="M23ase_b-sheet_dom"/>
</dbReference>
<dbReference type="PANTHER" id="PTHR34978">
    <property type="entry name" value="POSSIBLE SENSOR-TRANSDUCER PROTEIN BLAR"/>
    <property type="match status" value="1"/>
</dbReference>
<feature type="transmembrane region" description="Helical" evidence="1">
    <location>
        <begin position="231"/>
        <end position="254"/>
    </location>
</feature>
<dbReference type="EMBL" id="BJON01000003">
    <property type="protein sequence ID" value="GED67194.1"/>
    <property type="molecule type" value="Genomic_DNA"/>
</dbReference>
<comment type="caution">
    <text evidence="5">The sequence shown here is derived from an EMBL/GenBank/DDBJ whole genome shotgun (WGS) entry which is preliminary data.</text>
</comment>
<dbReference type="SUPFAM" id="SSF51261">
    <property type="entry name" value="Duplicated hybrid motif"/>
    <property type="match status" value="1"/>
</dbReference>
<name>A0A0K9YSC2_9BACL</name>
<dbReference type="OrthoDB" id="9762883at2"/>
<dbReference type="RefSeq" id="WP_141260849.1">
    <property type="nucleotide sequence ID" value="NZ_BJON01000003.1"/>
</dbReference>
<dbReference type="STRING" id="54915.ADS79_22470"/>
<feature type="transmembrane region" description="Helical" evidence="1">
    <location>
        <begin position="118"/>
        <end position="137"/>
    </location>
</feature>
<evidence type="ECO:0000256" key="1">
    <source>
        <dbReference type="SAM" id="Phobius"/>
    </source>
</evidence>
<keyword evidence="1" id="KW-1133">Transmembrane helix</keyword>
<dbReference type="InterPro" id="IPR052173">
    <property type="entry name" value="Beta-lactam_resp_regulator"/>
</dbReference>
<dbReference type="Proteomes" id="UP000036834">
    <property type="component" value="Unassembled WGS sequence"/>
</dbReference>
<dbReference type="AlphaFoldDB" id="A0A0K9YSC2"/>
<reference evidence="4 7" key="3">
    <citation type="submission" date="2019-06" db="EMBL/GenBank/DDBJ databases">
        <title>Whole genome shotgun sequence of Brevibacillus reuszeri NBRC 15719.</title>
        <authorList>
            <person name="Hosoyama A."/>
            <person name="Uohara A."/>
            <person name="Ohji S."/>
            <person name="Ichikawa N."/>
        </authorList>
    </citation>
    <scope>NUCLEOTIDE SEQUENCE [LARGE SCALE GENOMIC DNA]</scope>
    <source>
        <strain evidence="4 7">NBRC 15719</strain>
    </source>
</reference>
<evidence type="ECO:0008006" key="8">
    <source>
        <dbReference type="Google" id="ProtNLM"/>
    </source>
</evidence>
<feature type="transmembrane region" description="Helical" evidence="1">
    <location>
        <begin position="12"/>
        <end position="33"/>
    </location>
</feature>
<keyword evidence="7" id="KW-1185">Reference proteome</keyword>
<reference evidence="6" key="1">
    <citation type="submission" date="2015-07" db="EMBL/GenBank/DDBJ databases">
        <title>Genome sequencing project for genomic taxonomy and phylogenomics of Bacillus-like bacteria.</title>
        <authorList>
            <person name="Liu B."/>
            <person name="Wang J."/>
            <person name="Zhu Y."/>
            <person name="Liu G."/>
            <person name="Chen Q."/>
            <person name="Chen Z."/>
            <person name="Lan J."/>
            <person name="Che J."/>
            <person name="Ge C."/>
            <person name="Shi H."/>
            <person name="Pan Z."/>
            <person name="Liu X."/>
        </authorList>
    </citation>
    <scope>NUCLEOTIDE SEQUENCE [LARGE SCALE GENOMIC DNA]</scope>
    <source>
        <strain evidence="6">DSM 9887</strain>
    </source>
</reference>
<evidence type="ECO:0000313" key="4">
    <source>
        <dbReference type="EMBL" id="GED67194.1"/>
    </source>
</evidence>
<dbReference type="InterPro" id="IPR008756">
    <property type="entry name" value="Peptidase_M56"/>
</dbReference>
<evidence type="ECO:0000313" key="7">
    <source>
        <dbReference type="Proteomes" id="UP000319578"/>
    </source>
</evidence>
<evidence type="ECO:0000259" key="3">
    <source>
        <dbReference type="Pfam" id="PF05569"/>
    </source>
</evidence>
<reference evidence="5" key="2">
    <citation type="submission" date="2015-07" db="EMBL/GenBank/DDBJ databases">
        <title>MeaNS - Measles Nucleotide Surveillance Program.</title>
        <authorList>
            <person name="Tran T."/>
            <person name="Druce J."/>
        </authorList>
    </citation>
    <scope>NUCLEOTIDE SEQUENCE</scope>
    <source>
        <strain evidence="5">DSM 9887</strain>
    </source>
</reference>
<proteinExistence type="predicted"/>
<gene>
    <name evidence="5" type="ORF">ADS79_22470</name>
    <name evidence="4" type="ORF">BRE01_08960</name>
</gene>
<feature type="domain" description="M23ase beta-sheet core" evidence="2">
    <location>
        <begin position="371"/>
        <end position="464"/>
    </location>
</feature>
<feature type="domain" description="Peptidase M56" evidence="3">
    <location>
        <begin position="17"/>
        <end position="318"/>
    </location>
</feature>
<evidence type="ECO:0000313" key="6">
    <source>
        <dbReference type="Proteomes" id="UP000036834"/>
    </source>
</evidence>
<keyword evidence="1" id="KW-0812">Transmembrane</keyword>
<dbReference type="Pfam" id="PF05569">
    <property type="entry name" value="Peptidase_M56"/>
    <property type="match status" value="1"/>
</dbReference>
<dbReference type="PANTHER" id="PTHR34978:SF3">
    <property type="entry name" value="SLR0241 PROTEIN"/>
    <property type="match status" value="1"/>
</dbReference>
<dbReference type="Proteomes" id="UP000319578">
    <property type="component" value="Unassembled WGS sequence"/>
</dbReference>
<protein>
    <recommendedName>
        <fullName evidence="8">Peptidase M23</fullName>
    </recommendedName>
</protein>
<dbReference type="Pfam" id="PF01551">
    <property type="entry name" value="Peptidase_M23"/>
    <property type="match status" value="1"/>
</dbReference>
<evidence type="ECO:0000259" key="2">
    <source>
        <dbReference type="Pfam" id="PF01551"/>
    </source>
</evidence>
<organism evidence="5 6">
    <name type="scientific">Brevibacillus reuszeri</name>
    <dbReference type="NCBI Taxonomy" id="54915"/>
    <lineage>
        <taxon>Bacteria</taxon>
        <taxon>Bacillati</taxon>
        <taxon>Bacillota</taxon>
        <taxon>Bacilli</taxon>
        <taxon>Bacillales</taxon>
        <taxon>Paenibacillaceae</taxon>
        <taxon>Brevibacillus</taxon>
    </lineage>
</organism>